<dbReference type="AlphaFoldDB" id="A0A3M7R636"/>
<keyword evidence="1" id="KW-0812">Transmembrane</keyword>
<protein>
    <submittedName>
        <fullName evidence="2">Uncharacterized protein</fullName>
    </submittedName>
</protein>
<accession>A0A3M7R636</accession>
<evidence type="ECO:0000256" key="1">
    <source>
        <dbReference type="SAM" id="Phobius"/>
    </source>
</evidence>
<organism evidence="2 3">
    <name type="scientific">Brachionus plicatilis</name>
    <name type="common">Marine rotifer</name>
    <name type="synonym">Brachionus muelleri</name>
    <dbReference type="NCBI Taxonomy" id="10195"/>
    <lineage>
        <taxon>Eukaryota</taxon>
        <taxon>Metazoa</taxon>
        <taxon>Spiralia</taxon>
        <taxon>Gnathifera</taxon>
        <taxon>Rotifera</taxon>
        <taxon>Eurotatoria</taxon>
        <taxon>Monogononta</taxon>
        <taxon>Pseudotrocha</taxon>
        <taxon>Ploima</taxon>
        <taxon>Brachionidae</taxon>
        <taxon>Brachionus</taxon>
    </lineage>
</organism>
<reference evidence="2 3" key="1">
    <citation type="journal article" date="2018" name="Sci. Rep.">
        <title>Genomic signatures of local adaptation to the degree of environmental predictability in rotifers.</title>
        <authorList>
            <person name="Franch-Gras L."/>
            <person name="Hahn C."/>
            <person name="Garcia-Roger E.M."/>
            <person name="Carmona M.J."/>
            <person name="Serra M."/>
            <person name="Gomez A."/>
        </authorList>
    </citation>
    <scope>NUCLEOTIDE SEQUENCE [LARGE SCALE GENOMIC DNA]</scope>
    <source>
        <strain evidence="2">HYR1</strain>
    </source>
</reference>
<gene>
    <name evidence="2" type="ORF">BpHYR1_044923</name>
</gene>
<evidence type="ECO:0000313" key="3">
    <source>
        <dbReference type="Proteomes" id="UP000276133"/>
    </source>
</evidence>
<dbReference type="Proteomes" id="UP000276133">
    <property type="component" value="Unassembled WGS sequence"/>
</dbReference>
<name>A0A3M7R636_BRAPC</name>
<keyword evidence="1" id="KW-0472">Membrane</keyword>
<sequence>MNCLILFANRYVGHSKFDFINYLINLVNRSGVICAAYVAVAILMEVYFILSKMVKNFLKIMIAQQNTEINPRLKADTARSQQIS</sequence>
<keyword evidence="1" id="KW-1133">Transmembrane helix</keyword>
<evidence type="ECO:0000313" key="2">
    <source>
        <dbReference type="EMBL" id="RNA19006.1"/>
    </source>
</evidence>
<proteinExistence type="predicted"/>
<dbReference type="EMBL" id="REGN01004123">
    <property type="protein sequence ID" value="RNA19006.1"/>
    <property type="molecule type" value="Genomic_DNA"/>
</dbReference>
<keyword evidence="3" id="KW-1185">Reference proteome</keyword>
<comment type="caution">
    <text evidence="2">The sequence shown here is derived from an EMBL/GenBank/DDBJ whole genome shotgun (WGS) entry which is preliminary data.</text>
</comment>
<feature type="transmembrane region" description="Helical" evidence="1">
    <location>
        <begin position="30"/>
        <end position="50"/>
    </location>
</feature>